<protein>
    <submittedName>
        <fullName evidence="2">Uncharacterized protein</fullName>
    </submittedName>
</protein>
<dbReference type="KEGG" id="ghi:107941242"/>
<dbReference type="AlphaFoldDB" id="A0A1U8MTX7"/>
<dbReference type="RefSeq" id="XP_016730287.1">
    <property type="nucleotide sequence ID" value="XM_016874798.1"/>
</dbReference>
<keyword evidence="1" id="KW-1185">Reference proteome</keyword>
<proteinExistence type="predicted"/>
<dbReference type="PANTHER" id="PTHR46148:SF44">
    <property type="entry name" value="GAG-POL POLYPROTEIN"/>
    <property type="match status" value="1"/>
</dbReference>
<dbReference type="GeneID" id="107941242"/>
<dbReference type="PANTHER" id="PTHR46148">
    <property type="entry name" value="CHROMO DOMAIN-CONTAINING PROTEIN"/>
    <property type="match status" value="1"/>
</dbReference>
<dbReference type="PaxDb" id="3635-A0A1U8MTX7"/>
<gene>
    <name evidence="2" type="primary">LOC107941242</name>
</gene>
<evidence type="ECO:0000313" key="1">
    <source>
        <dbReference type="Proteomes" id="UP000818029"/>
    </source>
</evidence>
<dbReference type="Proteomes" id="UP000818029">
    <property type="component" value="Chromosome D12"/>
</dbReference>
<reference evidence="1" key="1">
    <citation type="journal article" date="2020" name="Nat. Genet.">
        <title>Genomic diversifications of five Gossypium allopolyploid species and their impact on cotton improvement.</title>
        <authorList>
            <person name="Chen Z.J."/>
            <person name="Sreedasyam A."/>
            <person name="Ando A."/>
            <person name="Song Q."/>
            <person name="De Santiago L.M."/>
            <person name="Hulse-Kemp A.M."/>
            <person name="Ding M."/>
            <person name="Ye W."/>
            <person name="Kirkbride R.C."/>
            <person name="Jenkins J."/>
            <person name="Plott C."/>
            <person name="Lovell J."/>
            <person name="Lin Y.M."/>
            <person name="Vaughn R."/>
            <person name="Liu B."/>
            <person name="Simpson S."/>
            <person name="Scheffler B.E."/>
            <person name="Wen L."/>
            <person name="Saski C.A."/>
            <person name="Grover C.E."/>
            <person name="Hu G."/>
            <person name="Conover J.L."/>
            <person name="Carlson J.W."/>
            <person name="Shu S."/>
            <person name="Boston L.B."/>
            <person name="Williams M."/>
            <person name="Peterson D.G."/>
            <person name="McGee K."/>
            <person name="Jones D.C."/>
            <person name="Wendel J.F."/>
            <person name="Stelly D.M."/>
            <person name="Grimwood J."/>
            <person name="Schmutz J."/>
        </authorList>
    </citation>
    <scope>NUCLEOTIDE SEQUENCE [LARGE SCALE GENOMIC DNA]</scope>
    <source>
        <strain evidence="1">cv. TM-1</strain>
    </source>
</reference>
<accession>A0A1U8MTX7</accession>
<name>A0A1U8MTX7_GOSHI</name>
<evidence type="ECO:0000313" key="2">
    <source>
        <dbReference type="RefSeq" id="XP_016730287.1"/>
    </source>
</evidence>
<sequence>MALFEALYCRKCMTPLCWSNMEEKRNLGPDLVHEIEDKVKLICERLKVGNKVFLKVLPWKKVLRFGQKGKLSSMFIALTRLDHSHILPVEEIEVRSELLYEEQPVTILDREFNVLCSKTILLVKFLWRNCKTEEATWKPEDITRR</sequence>
<organism evidence="1 2">
    <name type="scientific">Gossypium hirsutum</name>
    <name type="common">Upland cotton</name>
    <name type="synonym">Gossypium mexicanum</name>
    <dbReference type="NCBI Taxonomy" id="3635"/>
    <lineage>
        <taxon>Eukaryota</taxon>
        <taxon>Viridiplantae</taxon>
        <taxon>Streptophyta</taxon>
        <taxon>Embryophyta</taxon>
        <taxon>Tracheophyta</taxon>
        <taxon>Spermatophyta</taxon>
        <taxon>Magnoliopsida</taxon>
        <taxon>eudicotyledons</taxon>
        <taxon>Gunneridae</taxon>
        <taxon>Pentapetalae</taxon>
        <taxon>rosids</taxon>
        <taxon>malvids</taxon>
        <taxon>Malvales</taxon>
        <taxon>Malvaceae</taxon>
        <taxon>Malvoideae</taxon>
        <taxon>Gossypium</taxon>
    </lineage>
</organism>
<reference evidence="2" key="2">
    <citation type="submission" date="2025-08" db="UniProtKB">
        <authorList>
            <consortium name="RefSeq"/>
        </authorList>
    </citation>
    <scope>IDENTIFICATION</scope>
</reference>